<keyword evidence="5" id="KW-1185">Reference proteome</keyword>
<gene>
    <name evidence="4" type="ORF">QP027_07980</name>
</gene>
<organism evidence="4 5">
    <name type="scientific">Corynebacterium breve</name>
    <dbReference type="NCBI Taxonomy" id="3049799"/>
    <lineage>
        <taxon>Bacteria</taxon>
        <taxon>Bacillati</taxon>
        <taxon>Actinomycetota</taxon>
        <taxon>Actinomycetes</taxon>
        <taxon>Mycobacteriales</taxon>
        <taxon>Corynebacteriaceae</taxon>
        <taxon>Corynebacterium</taxon>
    </lineage>
</organism>
<dbReference type="Proteomes" id="UP001225598">
    <property type="component" value="Chromosome"/>
</dbReference>
<evidence type="ECO:0000313" key="5">
    <source>
        <dbReference type="Proteomes" id="UP001225598"/>
    </source>
</evidence>
<evidence type="ECO:0000313" key="4">
    <source>
        <dbReference type="EMBL" id="WIM67062.1"/>
    </source>
</evidence>
<keyword evidence="3" id="KW-0812">Transmembrane</keyword>
<feature type="transmembrane region" description="Helical" evidence="3">
    <location>
        <begin position="49"/>
        <end position="70"/>
    </location>
</feature>
<feature type="region of interest" description="Disordered" evidence="2">
    <location>
        <begin position="1"/>
        <end position="35"/>
    </location>
</feature>
<dbReference type="InterPro" id="IPR007060">
    <property type="entry name" value="FtsL/DivIC"/>
</dbReference>
<keyword evidence="1" id="KW-0175">Coiled coil</keyword>
<accession>A0ABY8VCK9</accession>
<proteinExistence type="predicted"/>
<dbReference type="Pfam" id="PF04977">
    <property type="entry name" value="DivIC"/>
    <property type="match status" value="1"/>
</dbReference>
<protein>
    <submittedName>
        <fullName evidence="4">Septum formation initiator family protein</fullName>
    </submittedName>
</protein>
<dbReference type="EMBL" id="CP126969">
    <property type="protein sequence ID" value="WIM67062.1"/>
    <property type="molecule type" value="Genomic_DNA"/>
</dbReference>
<keyword evidence="3" id="KW-0472">Membrane</keyword>
<evidence type="ECO:0000256" key="3">
    <source>
        <dbReference type="SAM" id="Phobius"/>
    </source>
</evidence>
<feature type="coiled-coil region" evidence="1">
    <location>
        <begin position="80"/>
        <end position="107"/>
    </location>
</feature>
<reference evidence="4 5" key="1">
    <citation type="submission" date="2023-05" db="EMBL/GenBank/DDBJ databases">
        <title>Corynebacterium suedekumii sp. nov. and Corynebacterium breve sp. nov. isolated from raw cow's milk.</title>
        <authorList>
            <person name="Baer M.K."/>
            <person name="Mehl L."/>
            <person name="Hellmuth R."/>
            <person name="Marke G."/>
            <person name="Lipski A."/>
        </authorList>
    </citation>
    <scope>NUCLEOTIDE SEQUENCE [LARGE SCALE GENOMIC DNA]</scope>
    <source>
        <strain evidence="4 5">R4</strain>
    </source>
</reference>
<keyword evidence="3" id="KW-1133">Transmembrane helix</keyword>
<sequence>MATSSTSDTGAKRRPRRTPTLVPVASRDAEKNLPKPKKLDNRFSLKGDIVGITIIITVVLIVLIAIAVPLRTYYEGRSELARLNESIVAKQEQKNELIEDINKYSNEDFIKQEARRRLGMIEPGETAWRIIDPRMDDDAAVTTDPEEDPGPDRTWAEVAWDSLATPATPVVE</sequence>
<evidence type="ECO:0000256" key="1">
    <source>
        <dbReference type="SAM" id="Coils"/>
    </source>
</evidence>
<dbReference type="RefSeq" id="WP_284823880.1">
    <property type="nucleotide sequence ID" value="NZ_CP126969.1"/>
</dbReference>
<name>A0ABY8VCK9_9CORY</name>
<evidence type="ECO:0000256" key="2">
    <source>
        <dbReference type="SAM" id="MobiDB-lite"/>
    </source>
</evidence>